<sequence length="48" mass="5681">MCISLEPKIITMYLIFEINRQHSPGINYLLTFCIILRKLGFILRSFGY</sequence>
<evidence type="ECO:0000313" key="1">
    <source>
        <dbReference type="EMBL" id="AUO16824.1"/>
    </source>
</evidence>
<proteinExistence type="predicted"/>
<reference evidence="1" key="1">
    <citation type="submission" date="2017-10" db="EMBL/GenBank/DDBJ databases">
        <authorList>
            <person name="Banno H."/>
            <person name="Chua N.-H."/>
        </authorList>
    </citation>
    <scope>NUCLEOTIDE SEQUENCE</scope>
    <source>
        <strain evidence="1">HeBei</strain>
    </source>
</reference>
<organism evidence="1">
    <name type="scientific">Microplitis mediator bracovirus</name>
    <dbReference type="NCBI Taxonomy" id="1836595"/>
    <lineage>
        <taxon>Viruses</taxon>
        <taxon>Viruses incertae sedis</taxon>
        <taxon>Polydnaviriformidae</taxon>
        <taxon>Bracoviriform</taxon>
    </lineage>
</organism>
<accession>A0A2I6SGW8</accession>
<dbReference type="EMBL" id="MG384817">
    <property type="protein sequence ID" value="AUO16824.1"/>
    <property type="molecule type" value="Genomic_DNA"/>
</dbReference>
<name>A0A2I6SGW8_9VIRU</name>
<protein>
    <submittedName>
        <fullName evidence="1">Uncharacterized protein</fullName>
    </submittedName>
</protein>
<gene>
    <name evidence="1" type="ORF">MmBV_CNP2</name>
</gene>